<sequence>MMKAHPFRCHLHIQRPESMDVCFHNVVMEVLTAAKNILPNPSLESGTFDSTSDVPFGSSHVT</sequence>
<reference evidence="2" key="2">
    <citation type="submission" date="2017-06" db="EMBL/GenBank/DDBJ databases">
        <title>WGS assembly of Brachypodium distachyon.</title>
        <authorList>
            <consortium name="The International Brachypodium Initiative"/>
            <person name="Lucas S."/>
            <person name="Harmon-Smith M."/>
            <person name="Lail K."/>
            <person name="Tice H."/>
            <person name="Grimwood J."/>
            <person name="Bruce D."/>
            <person name="Barry K."/>
            <person name="Shu S."/>
            <person name="Lindquist E."/>
            <person name="Wang M."/>
            <person name="Pitluck S."/>
            <person name="Vogel J.P."/>
            <person name="Garvin D.F."/>
            <person name="Mockler T.C."/>
            <person name="Schmutz J."/>
            <person name="Rokhsar D."/>
            <person name="Bevan M.W."/>
        </authorList>
    </citation>
    <scope>NUCLEOTIDE SEQUENCE</scope>
    <source>
        <strain evidence="2">Bd21</strain>
    </source>
</reference>
<dbReference type="AlphaFoldDB" id="A0A2K2DQV9"/>
<reference evidence="2 3" key="1">
    <citation type="journal article" date="2010" name="Nature">
        <title>Genome sequencing and analysis of the model grass Brachypodium distachyon.</title>
        <authorList>
            <consortium name="International Brachypodium Initiative"/>
        </authorList>
    </citation>
    <scope>NUCLEOTIDE SEQUENCE [LARGE SCALE GENOMIC DNA]</scope>
    <source>
        <strain evidence="2 3">Bd21</strain>
    </source>
</reference>
<protein>
    <submittedName>
        <fullName evidence="2 3">Uncharacterized protein</fullName>
    </submittedName>
</protein>
<feature type="compositionally biased region" description="Polar residues" evidence="1">
    <location>
        <begin position="42"/>
        <end position="62"/>
    </location>
</feature>
<organism evidence="2">
    <name type="scientific">Brachypodium distachyon</name>
    <name type="common">Purple false brome</name>
    <name type="synonym">Trachynia distachya</name>
    <dbReference type="NCBI Taxonomy" id="15368"/>
    <lineage>
        <taxon>Eukaryota</taxon>
        <taxon>Viridiplantae</taxon>
        <taxon>Streptophyta</taxon>
        <taxon>Embryophyta</taxon>
        <taxon>Tracheophyta</taxon>
        <taxon>Spermatophyta</taxon>
        <taxon>Magnoliopsida</taxon>
        <taxon>Liliopsida</taxon>
        <taxon>Poales</taxon>
        <taxon>Poaceae</taxon>
        <taxon>BOP clade</taxon>
        <taxon>Pooideae</taxon>
        <taxon>Stipodae</taxon>
        <taxon>Brachypodieae</taxon>
        <taxon>Brachypodium</taxon>
    </lineage>
</organism>
<feature type="region of interest" description="Disordered" evidence="1">
    <location>
        <begin position="39"/>
        <end position="62"/>
    </location>
</feature>
<accession>A0A2K2DQV9</accession>
<dbReference type="InParanoid" id="A0A2K2DQV9"/>
<evidence type="ECO:0000313" key="3">
    <source>
        <dbReference type="EnsemblPlants" id="PNT76661"/>
    </source>
</evidence>
<evidence type="ECO:0000256" key="1">
    <source>
        <dbReference type="SAM" id="MobiDB-lite"/>
    </source>
</evidence>
<dbReference type="EnsemblPlants" id="PNT76661">
    <property type="protein sequence ID" value="PNT76661"/>
    <property type="gene ID" value="BRADI_1g51206v3"/>
</dbReference>
<name>A0A2K2DQV9_BRADI</name>
<dbReference type="Gramene" id="PNT76661">
    <property type="protein sequence ID" value="PNT76661"/>
    <property type="gene ID" value="BRADI_1g51206v3"/>
</dbReference>
<keyword evidence="4" id="KW-1185">Reference proteome</keyword>
<evidence type="ECO:0000313" key="2">
    <source>
        <dbReference type="EMBL" id="PNT76661.1"/>
    </source>
</evidence>
<proteinExistence type="predicted"/>
<gene>
    <name evidence="2" type="ORF">BRADI_1g51206v3</name>
</gene>
<dbReference type="Proteomes" id="UP000008810">
    <property type="component" value="Chromosome 1"/>
</dbReference>
<dbReference type="EMBL" id="CM000880">
    <property type="protein sequence ID" value="PNT76661.1"/>
    <property type="molecule type" value="Genomic_DNA"/>
</dbReference>
<evidence type="ECO:0000313" key="4">
    <source>
        <dbReference type="Proteomes" id="UP000008810"/>
    </source>
</evidence>
<reference evidence="3" key="3">
    <citation type="submission" date="2018-08" db="UniProtKB">
        <authorList>
            <consortium name="EnsemblPlants"/>
        </authorList>
    </citation>
    <scope>IDENTIFICATION</scope>
    <source>
        <strain evidence="3">cv. Bd21</strain>
    </source>
</reference>